<accession>A0AB34HEE2</accession>
<proteinExistence type="predicted"/>
<dbReference type="EMBL" id="JAIQCJ010001354">
    <property type="protein sequence ID" value="KAJ8790608.1"/>
    <property type="molecule type" value="Genomic_DNA"/>
</dbReference>
<keyword evidence="2" id="KW-0472">Membrane</keyword>
<feature type="region of interest" description="Disordered" evidence="1">
    <location>
        <begin position="194"/>
        <end position="252"/>
    </location>
</feature>
<comment type="caution">
    <text evidence="3">The sequence shown here is derived from an EMBL/GenBank/DDBJ whole genome shotgun (WGS) entry which is preliminary data.</text>
</comment>
<dbReference type="Proteomes" id="UP001159641">
    <property type="component" value="Unassembled WGS sequence"/>
</dbReference>
<feature type="compositionally biased region" description="Pro residues" evidence="1">
    <location>
        <begin position="242"/>
        <end position="251"/>
    </location>
</feature>
<keyword evidence="4" id="KW-1185">Reference proteome</keyword>
<evidence type="ECO:0000313" key="4">
    <source>
        <dbReference type="Proteomes" id="UP001159641"/>
    </source>
</evidence>
<feature type="transmembrane region" description="Helical" evidence="2">
    <location>
        <begin position="86"/>
        <end position="107"/>
    </location>
</feature>
<evidence type="ECO:0000256" key="1">
    <source>
        <dbReference type="SAM" id="MobiDB-lite"/>
    </source>
</evidence>
<keyword evidence="2" id="KW-0812">Transmembrane</keyword>
<feature type="region of interest" description="Disordered" evidence="1">
    <location>
        <begin position="420"/>
        <end position="444"/>
    </location>
</feature>
<evidence type="ECO:0000256" key="2">
    <source>
        <dbReference type="SAM" id="Phobius"/>
    </source>
</evidence>
<feature type="compositionally biased region" description="Polar residues" evidence="1">
    <location>
        <begin position="201"/>
        <end position="214"/>
    </location>
</feature>
<keyword evidence="2" id="KW-1133">Transmembrane helix</keyword>
<name>A0AB34HEE2_ESCRO</name>
<gene>
    <name evidence="3" type="ORF">J1605_004581</name>
</gene>
<feature type="transmembrane region" description="Helical" evidence="2">
    <location>
        <begin position="128"/>
        <end position="149"/>
    </location>
</feature>
<dbReference type="AlphaFoldDB" id="A0AB34HEE2"/>
<evidence type="ECO:0008006" key="5">
    <source>
        <dbReference type="Google" id="ProtNLM"/>
    </source>
</evidence>
<feature type="transmembrane region" description="Helical" evidence="2">
    <location>
        <begin position="155"/>
        <end position="173"/>
    </location>
</feature>
<sequence>MCTGHASVHAYAHVFIQSLISPPNMRAVQGQKNTSPSPRIGPSVGLPARAWPSVAHGSPLPAELEKELSQRPKKVCIVKVVGTRNLWKNIVVLCVNSLTGFGIHHCFARSMMGHEVKVPLLENFYADYYTAAGIALASCLAVCPAVRVLGRRGGLLLFMILTALASLLQLGLLNRRALREGPCFQELASSPGYEARGAQPSLPNRRSSVWSNASPDALDPPPHLRHGPPALWPLAGSAGKVGPPPPPPAPFVPGLHAALALAPGTSGQHSPAASTVMQGLGDRPGLGHTALGVWLTTLPGEAAVPACERRKPAALGLWDGIAAAAPHATLLRTRAWPDRAHATRAPSAALWGTGLRPKCGTPAACCALLAPPGGMSDSVKDKFSITFSIVGMFASHAVGNLSVFFCAEITPTVIRSQHDGTVPSSLSHVGDKQGPVPSRQDARD</sequence>
<organism evidence="3 4">
    <name type="scientific">Eschrichtius robustus</name>
    <name type="common">California gray whale</name>
    <name type="synonym">Eschrichtius gibbosus</name>
    <dbReference type="NCBI Taxonomy" id="9764"/>
    <lineage>
        <taxon>Eukaryota</taxon>
        <taxon>Metazoa</taxon>
        <taxon>Chordata</taxon>
        <taxon>Craniata</taxon>
        <taxon>Vertebrata</taxon>
        <taxon>Euteleostomi</taxon>
        <taxon>Mammalia</taxon>
        <taxon>Eutheria</taxon>
        <taxon>Laurasiatheria</taxon>
        <taxon>Artiodactyla</taxon>
        <taxon>Whippomorpha</taxon>
        <taxon>Cetacea</taxon>
        <taxon>Mysticeti</taxon>
        <taxon>Eschrichtiidae</taxon>
        <taxon>Eschrichtius</taxon>
    </lineage>
</organism>
<reference evidence="3 4" key="1">
    <citation type="submission" date="2022-11" db="EMBL/GenBank/DDBJ databases">
        <title>Whole genome sequence of Eschrichtius robustus ER-17-0199.</title>
        <authorList>
            <person name="Bruniche-Olsen A."/>
            <person name="Black A.N."/>
            <person name="Fields C.J."/>
            <person name="Walden K."/>
            <person name="Dewoody J.A."/>
        </authorList>
    </citation>
    <scope>NUCLEOTIDE SEQUENCE [LARGE SCALE GENOMIC DNA]</scope>
    <source>
        <strain evidence="3">ER-17-0199</strain>
        <tissue evidence="3">Blubber</tissue>
    </source>
</reference>
<evidence type="ECO:0000313" key="3">
    <source>
        <dbReference type="EMBL" id="KAJ8790608.1"/>
    </source>
</evidence>
<protein>
    <recommendedName>
        <fullName evidence="5">Solute carrier family 22 member 23</fullName>
    </recommendedName>
</protein>